<keyword evidence="2" id="KW-0479">Metal-binding</keyword>
<evidence type="ECO:0000256" key="3">
    <source>
        <dbReference type="ARBA" id="ARBA00022801"/>
    </source>
</evidence>
<keyword evidence="6" id="KW-0808">Transferase</keyword>
<sequence length="181" mass="21035">MAESVDIESLRYPVGKLNVPKDVSKEQISEWIDTIELFPSKVREITENLSEEELDWKYRPDGWTIRQVVHHVADSHMNSIIRFKLALTEEVPAIKPYHEEMWAELADSEAPISISLSLLDGLHKRWTLLLKSMSEDDFKRKLFHPEQGCDLTLTFMLGLYAWHCRHHLAHIKQGLESAGQF</sequence>
<comment type="caution">
    <text evidence="6">The sequence shown here is derived from an EMBL/GenBank/DDBJ whole genome shotgun (WGS) entry which is preliminary data.</text>
</comment>
<evidence type="ECO:0000259" key="5">
    <source>
        <dbReference type="Pfam" id="PF12867"/>
    </source>
</evidence>
<dbReference type="Proteomes" id="UP001165366">
    <property type="component" value="Unassembled WGS sequence"/>
</dbReference>
<dbReference type="GO" id="GO:0016740">
    <property type="term" value="F:transferase activity"/>
    <property type="evidence" value="ECO:0007669"/>
    <property type="project" value="UniProtKB-KW"/>
</dbReference>
<accession>A0ABS9K8X5</accession>
<keyword evidence="7" id="KW-1185">Reference proteome</keyword>
<evidence type="ECO:0000256" key="4">
    <source>
        <dbReference type="ARBA" id="ARBA00022833"/>
    </source>
</evidence>
<evidence type="ECO:0000256" key="1">
    <source>
        <dbReference type="ARBA" id="ARBA00022490"/>
    </source>
</evidence>
<organism evidence="6 7">
    <name type="scientific">Rhodohalobacter sulfatireducens</name>
    <dbReference type="NCBI Taxonomy" id="2911366"/>
    <lineage>
        <taxon>Bacteria</taxon>
        <taxon>Pseudomonadati</taxon>
        <taxon>Balneolota</taxon>
        <taxon>Balneolia</taxon>
        <taxon>Balneolales</taxon>
        <taxon>Balneolaceae</taxon>
        <taxon>Rhodohalobacter</taxon>
    </lineage>
</organism>
<dbReference type="NCBIfam" id="NF009807">
    <property type="entry name" value="PRK13291.1"/>
    <property type="match status" value="1"/>
</dbReference>
<keyword evidence="1" id="KW-0963">Cytoplasm</keyword>
<reference evidence="6" key="1">
    <citation type="submission" date="2022-01" db="EMBL/GenBank/DDBJ databases">
        <authorList>
            <person name="Wang Y."/>
        </authorList>
    </citation>
    <scope>NUCLEOTIDE SEQUENCE</scope>
    <source>
        <strain evidence="6">WB101</strain>
    </source>
</reference>
<keyword evidence="4" id="KW-0862">Zinc</keyword>
<dbReference type="SUPFAM" id="SSF109854">
    <property type="entry name" value="DinB/YfiT-like putative metalloenzymes"/>
    <property type="match status" value="1"/>
</dbReference>
<evidence type="ECO:0000256" key="2">
    <source>
        <dbReference type="ARBA" id="ARBA00022723"/>
    </source>
</evidence>
<evidence type="ECO:0000313" key="6">
    <source>
        <dbReference type="EMBL" id="MCG2587310.1"/>
    </source>
</evidence>
<dbReference type="InterPro" id="IPR023774">
    <property type="entry name" value="Put_metal_dep_hydrolase_YfiT"/>
</dbReference>
<evidence type="ECO:0000313" key="7">
    <source>
        <dbReference type="Proteomes" id="UP001165366"/>
    </source>
</evidence>
<dbReference type="RefSeq" id="WP_237852150.1">
    <property type="nucleotide sequence ID" value="NZ_JAKLWS010000001.1"/>
</dbReference>
<dbReference type="InterPro" id="IPR024775">
    <property type="entry name" value="DinB-like"/>
</dbReference>
<protein>
    <submittedName>
        <fullName evidence="6">Bacillithiol transferase BstA</fullName>
    </submittedName>
</protein>
<dbReference type="EMBL" id="JAKLWS010000001">
    <property type="protein sequence ID" value="MCG2587310.1"/>
    <property type="molecule type" value="Genomic_DNA"/>
</dbReference>
<proteinExistence type="inferred from homology"/>
<reference evidence="6" key="2">
    <citation type="submission" date="2024-05" db="EMBL/GenBank/DDBJ databases">
        <title>Rhodohalobacter halophilus gen. nov., sp. nov., a moderately halophilic member of the family Balneolaceae.</title>
        <authorList>
            <person name="Xia J."/>
        </authorList>
    </citation>
    <scope>NUCLEOTIDE SEQUENCE</scope>
    <source>
        <strain evidence="6">WB101</strain>
    </source>
</reference>
<feature type="domain" description="DinB-like" evidence="5">
    <location>
        <begin position="39"/>
        <end position="171"/>
    </location>
</feature>
<dbReference type="Gene3D" id="1.20.120.450">
    <property type="entry name" value="dinb family like domain"/>
    <property type="match status" value="1"/>
</dbReference>
<dbReference type="Pfam" id="PF12867">
    <property type="entry name" value="DinB_2"/>
    <property type="match status" value="1"/>
</dbReference>
<dbReference type="InterPro" id="IPR034660">
    <property type="entry name" value="DinB/YfiT-like"/>
</dbReference>
<dbReference type="HAMAP" id="MF_01256">
    <property type="entry name" value="YfiT_hydrol"/>
    <property type="match status" value="1"/>
</dbReference>
<keyword evidence="3" id="KW-0378">Hydrolase</keyword>
<gene>
    <name evidence="6" type="primary">bstA</name>
    <name evidence="6" type="ORF">L6773_01945</name>
</gene>
<name>A0ABS9K8X5_9BACT</name>